<gene>
    <name evidence="2" type="ORF">A2480_02800</name>
</gene>
<feature type="compositionally biased region" description="Basic and acidic residues" evidence="1">
    <location>
        <begin position="458"/>
        <end position="468"/>
    </location>
</feature>
<name>A0A1F7WFV8_9BACT</name>
<evidence type="ECO:0000313" key="2">
    <source>
        <dbReference type="EMBL" id="OGM01058.1"/>
    </source>
</evidence>
<comment type="caution">
    <text evidence="2">The sequence shown here is derived from an EMBL/GenBank/DDBJ whole genome shotgun (WGS) entry which is preliminary data.</text>
</comment>
<evidence type="ECO:0000256" key="1">
    <source>
        <dbReference type="SAM" id="MobiDB-lite"/>
    </source>
</evidence>
<accession>A0A1F7WFV8</accession>
<dbReference type="AlphaFoldDB" id="A0A1F7WFV8"/>
<feature type="region of interest" description="Disordered" evidence="1">
    <location>
        <begin position="458"/>
        <end position="489"/>
    </location>
</feature>
<organism evidence="2 3">
    <name type="scientific">Candidatus Uhrbacteria bacterium RIFOXYC2_FULL_47_19</name>
    <dbReference type="NCBI Taxonomy" id="1802424"/>
    <lineage>
        <taxon>Bacteria</taxon>
        <taxon>Candidatus Uhriibacteriota</taxon>
    </lineage>
</organism>
<dbReference type="STRING" id="1802424.A2480_02800"/>
<sequence length="923" mass="101145">MKNQESGRIIDPRTGRPFNTDIPELIASPDDCCVPPELRLPPPVNNGMKVVRPKRVDLASSKEFEIGPSGLLMPVSEDEGVSLFKETDLPRQERTETELMSDEMEDTSYADLPPKIVAAALKAHEAMKINLLVGQSQLRPYVDAVLEASGFDGRGEVRSTFRRFLSGELTIEDLSERIDLRKKGAELEYGRLSLLLLPEAWSLMPDKSRLDMVRALAFLLDRIREPEKAHTGELALRLAQLSRSADGGLKREIWAALDLLPYDQLPRKAKADCAAAMADAGDFSSPLSISLLADRTHGAPSELERLRAVHGEAWLGLSTELSKPVADLAEYFPAEWSALVARVMRAGPPVPESSGVGLPHIGFELEYAPFSGNKEEIRNDVEAVLNGSSLLEVSIDQECIELRTGKGGMPLDLATLASLHMEARRAEVACPGWLASLHIHVDADALPPKVGKRVFAKSRDQTNDHGTTEVRSLPPPTLTVDDGRERRGRKHRIDPVRLGWLATFAARAAEVPEDVAPGSGNFDSLGPADAVRKALTLSLMGSSPEQRAAAVYAVYTSPLFVDYGLAVHAVRSWMSEGGMGDAYSGLLKIGYGKELGNITRAIVEYGGEVGLNLLMGRVRDSADANTKNIIAQAIVEYSGEVGTRLFIDRFDDVWDSADTNTKNIIARAIVGYGGEVDLNLLMGRVWDSADANTKNIIAWAIVEYGGEVGTRLFIDRFDEVWDSVDANTKNNIARAIVWHIGEVGIRLFIDRFDEIWDSADVDTKNIIAWAIVEYGGEDGLNLLMGQVWDSAAVDTKNKIALAIVEYGGEVGIRLFIDRFDDVWDLVDANTKNIIARAIVEYGGEVGTRLFIDRFDEVWDSVDANTKNDIARVVAEYGGEVGLNLLMGRAWDSIDADTKKDIVKIIRTLGSETGLEFLKEEGIS</sequence>
<feature type="region of interest" description="Disordered" evidence="1">
    <location>
        <begin position="1"/>
        <end position="21"/>
    </location>
</feature>
<protein>
    <submittedName>
        <fullName evidence="2">Uncharacterized protein</fullName>
    </submittedName>
</protein>
<evidence type="ECO:0000313" key="3">
    <source>
        <dbReference type="Proteomes" id="UP000176988"/>
    </source>
</evidence>
<reference evidence="2 3" key="1">
    <citation type="journal article" date="2016" name="Nat. Commun.">
        <title>Thousands of microbial genomes shed light on interconnected biogeochemical processes in an aquifer system.</title>
        <authorList>
            <person name="Anantharaman K."/>
            <person name="Brown C.T."/>
            <person name="Hug L.A."/>
            <person name="Sharon I."/>
            <person name="Castelle C.J."/>
            <person name="Probst A.J."/>
            <person name="Thomas B.C."/>
            <person name="Singh A."/>
            <person name="Wilkins M.J."/>
            <person name="Karaoz U."/>
            <person name="Brodie E.L."/>
            <person name="Williams K.H."/>
            <person name="Hubbard S.S."/>
            <person name="Banfield J.F."/>
        </authorList>
    </citation>
    <scope>NUCLEOTIDE SEQUENCE [LARGE SCALE GENOMIC DNA]</scope>
</reference>
<dbReference type="EMBL" id="MGFG01000019">
    <property type="protein sequence ID" value="OGM01058.1"/>
    <property type="molecule type" value="Genomic_DNA"/>
</dbReference>
<dbReference type="Proteomes" id="UP000176988">
    <property type="component" value="Unassembled WGS sequence"/>
</dbReference>
<proteinExistence type="predicted"/>